<dbReference type="Proteomes" id="UP000290365">
    <property type="component" value="Chromosome"/>
</dbReference>
<keyword evidence="2" id="KW-1185">Reference proteome</keyword>
<evidence type="ECO:0000313" key="1">
    <source>
        <dbReference type="EMBL" id="QBD81828.1"/>
    </source>
</evidence>
<protein>
    <submittedName>
        <fullName evidence="1">Uncharacterized protein</fullName>
    </submittedName>
</protein>
<dbReference type="KEGG" id="kbs:EPA93_39990"/>
<dbReference type="AlphaFoldDB" id="A0A4P6K0W2"/>
<accession>A0A4P6K0W2</accession>
<dbReference type="RefSeq" id="WP_129892889.1">
    <property type="nucleotide sequence ID" value="NZ_CP035758.1"/>
</dbReference>
<gene>
    <name evidence="1" type="ORF">EPA93_39990</name>
</gene>
<organism evidence="1 2">
    <name type="scientific">Ktedonosporobacter rubrisoli</name>
    <dbReference type="NCBI Taxonomy" id="2509675"/>
    <lineage>
        <taxon>Bacteria</taxon>
        <taxon>Bacillati</taxon>
        <taxon>Chloroflexota</taxon>
        <taxon>Ktedonobacteria</taxon>
        <taxon>Ktedonobacterales</taxon>
        <taxon>Ktedonosporobacteraceae</taxon>
        <taxon>Ktedonosporobacter</taxon>
    </lineage>
</organism>
<dbReference type="OrthoDB" id="157508at2"/>
<name>A0A4P6K0W2_KTERU</name>
<sequence>MEHKERISQSSGQRGSIQPLVILNQLLQISTQMNHIDEMLSWMTSIFVQNFGVQVAQFWATQASSTGQISVVLRANSCEDISLPQNIIYNAHIAEIAGNMLSRRQGMPLQPVHTCFSTHQSTLFRRYGIYYSFGYFLGSDFLQPPSPNSQPGTEISTPFMASSILLMRQAPIREFVVTISHIMEQIVPIAKRRGLLLDPAVRQASLTPVTPPYAQQPLPPLTEIIPRWSQEAQDLRSQNPFMSAPPIPDKRALRFYQAIDGQKKLFEVAAQARLNNKEALEALQLLLKSRLIQLYDSRGQPINSSLFFNTP</sequence>
<proteinExistence type="predicted"/>
<dbReference type="EMBL" id="CP035758">
    <property type="protein sequence ID" value="QBD81828.1"/>
    <property type="molecule type" value="Genomic_DNA"/>
</dbReference>
<evidence type="ECO:0000313" key="2">
    <source>
        <dbReference type="Proteomes" id="UP000290365"/>
    </source>
</evidence>
<reference evidence="1 2" key="1">
    <citation type="submission" date="2019-01" db="EMBL/GenBank/DDBJ databases">
        <title>Ktedonosporobacter rubrisoli SCAWS-G2.</title>
        <authorList>
            <person name="Huang Y."/>
            <person name="Yan B."/>
        </authorList>
    </citation>
    <scope>NUCLEOTIDE SEQUENCE [LARGE SCALE GENOMIC DNA]</scope>
    <source>
        <strain evidence="1 2">SCAWS-G2</strain>
    </source>
</reference>